<dbReference type="Proteomes" id="UP000594454">
    <property type="component" value="Chromosome 2"/>
</dbReference>
<evidence type="ECO:0000313" key="2">
    <source>
        <dbReference type="EMBL" id="CAD7080787.1"/>
    </source>
</evidence>
<accession>A0A7R8UHS6</accession>
<dbReference type="InParanoid" id="A0A7R8UHS6"/>
<dbReference type="AlphaFoldDB" id="A0A7R8UHS6"/>
<keyword evidence="3" id="KW-1185">Reference proteome</keyword>
<evidence type="ECO:0000313" key="3">
    <source>
        <dbReference type="Proteomes" id="UP000594454"/>
    </source>
</evidence>
<reference evidence="2 3" key="1">
    <citation type="submission" date="2020-11" db="EMBL/GenBank/DDBJ databases">
        <authorList>
            <person name="Wallbank WR R."/>
            <person name="Pardo Diaz C."/>
            <person name="Kozak K."/>
            <person name="Martin S."/>
            <person name="Jiggins C."/>
            <person name="Moest M."/>
            <person name="Warren A I."/>
            <person name="Generalovic N T."/>
            <person name="Byers J.R.P. K."/>
            <person name="Montejo-Kovacevich G."/>
            <person name="Yen C E."/>
        </authorList>
    </citation>
    <scope>NUCLEOTIDE SEQUENCE [LARGE SCALE GENOMIC DNA]</scope>
</reference>
<evidence type="ECO:0008006" key="4">
    <source>
        <dbReference type="Google" id="ProtNLM"/>
    </source>
</evidence>
<sequence>MEIQMEQQEDLDVLYFQYLANLKNLILKLHNMEDVNCCKRWIEAFNNCRDDQKIVRNCLVSLMYQQLDGDGQLSDPFTDLSKIYWNFNNLFMEDDTQELVSTKTPLTSIELIDGLGSDGASETPRNLSQSVEAIPITNRHLAQIDDLTKFIVNMRNINHLLLNELKQVKREKSVLEMKVERKDIELRGILRQPPVETEDKSVMALSFPSPYGIEARNILSQRINSIIESYGSHKRILGGRMSGGSNYKQLSPKGDASISNALKVSESTFFDFLDNIAISLETYSRSVSSLSCKSASIPALRFLPESKPRNDVEMRVQVYERRIQQALHDIINNSRAQFAGSNVSSETIAVQTDSEAAFNLGRITMTRTTQTHKLYLKSSTDCESNRETMKMNLLRSCIYKLKKSRDKLAARYEKKLKEKSLQNEMQRKLWKLQLAAIRSHLQMNFAFRNQKELWEITEVLESRYKIIVSETFERLSKSAIMYHNN</sequence>
<evidence type="ECO:0000256" key="1">
    <source>
        <dbReference type="SAM" id="Coils"/>
    </source>
</evidence>
<name>A0A7R8UHS6_HERIL</name>
<keyword evidence="1" id="KW-0175">Coiled coil</keyword>
<organism evidence="2 3">
    <name type="scientific">Hermetia illucens</name>
    <name type="common">Black soldier fly</name>
    <dbReference type="NCBI Taxonomy" id="343691"/>
    <lineage>
        <taxon>Eukaryota</taxon>
        <taxon>Metazoa</taxon>
        <taxon>Ecdysozoa</taxon>
        <taxon>Arthropoda</taxon>
        <taxon>Hexapoda</taxon>
        <taxon>Insecta</taxon>
        <taxon>Pterygota</taxon>
        <taxon>Neoptera</taxon>
        <taxon>Endopterygota</taxon>
        <taxon>Diptera</taxon>
        <taxon>Brachycera</taxon>
        <taxon>Stratiomyomorpha</taxon>
        <taxon>Stratiomyidae</taxon>
        <taxon>Hermetiinae</taxon>
        <taxon>Hermetia</taxon>
    </lineage>
</organism>
<feature type="coiled-coil region" evidence="1">
    <location>
        <begin position="151"/>
        <end position="185"/>
    </location>
</feature>
<dbReference type="EMBL" id="LR899010">
    <property type="protein sequence ID" value="CAD7080787.1"/>
    <property type="molecule type" value="Genomic_DNA"/>
</dbReference>
<gene>
    <name evidence="2" type="ORF">HERILL_LOCUS3925</name>
</gene>
<protein>
    <recommendedName>
        <fullName evidence="4">DUF4485 domain-containing protein</fullName>
    </recommendedName>
</protein>
<proteinExistence type="predicted"/>